<organism evidence="2 3">
    <name type="scientific">Aspergillus pseudoustus</name>
    <dbReference type="NCBI Taxonomy" id="1810923"/>
    <lineage>
        <taxon>Eukaryota</taxon>
        <taxon>Fungi</taxon>
        <taxon>Dikarya</taxon>
        <taxon>Ascomycota</taxon>
        <taxon>Pezizomycotina</taxon>
        <taxon>Eurotiomycetes</taxon>
        <taxon>Eurotiomycetidae</taxon>
        <taxon>Eurotiales</taxon>
        <taxon>Aspergillaceae</taxon>
        <taxon>Aspergillus</taxon>
        <taxon>Aspergillus subgen. Nidulantes</taxon>
    </lineage>
</organism>
<proteinExistence type="predicted"/>
<feature type="compositionally biased region" description="Polar residues" evidence="1">
    <location>
        <begin position="220"/>
        <end position="232"/>
    </location>
</feature>
<dbReference type="InterPro" id="IPR013268">
    <property type="entry name" value="UTP16"/>
</dbReference>
<comment type="caution">
    <text evidence="2">The sequence shown here is derived from an EMBL/GenBank/DDBJ whole genome shotgun (WGS) entry which is preliminary data.</text>
</comment>
<feature type="compositionally biased region" description="Acidic residues" evidence="1">
    <location>
        <begin position="130"/>
        <end position="155"/>
    </location>
</feature>
<sequence length="351" mass="38330">MLSQIVTAAKGLIFLGNYTKIDSDPSVTVPENPVVANQKMVTTRRQSAIQVVIPAQEAEVNGSPGVNGKRKSKTTASTTNDETQRNKRRKKAPIQSVEEEVKQDATELSAPKKHFRFDSEEPEPVLAESTEQELPEDVPVENQDGEDTSDDEAPETVDNSAQLAKIKSEAKKREQAKQLEEQLKKEKRRQFDEARKAQAKASGKRKEAPGAGTPGEDMLSESSATLQGSYTQDARHPTSLPALLPDDVLNAVPDVRPPTPPPETQAIEQKKPTKLRFLDKQEKGPKDVRMGDVAIHVLGGDSSKKTGTALPPKASKTGRSARETWLKQARSTGHINGMRMVSSGSKGFVRK</sequence>
<evidence type="ECO:0000313" key="3">
    <source>
        <dbReference type="Proteomes" id="UP001610446"/>
    </source>
</evidence>
<protein>
    <submittedName>
        <fullName evidence="2">U3 snoRNA associated-domain-containing protein</fullName>
    </submittedName>
</protein>
<dbReference type="Proteomes" id="UP001610446">
    <property type="component" value="Unassembled WGS sequence"/>
</dbReference>
<evidence type="ECO:0000313" key="2">
    <source>
        <dbReference type="EMBL" id="KAL2850590.1"/>
    </source>
</evidence>
<evidence type="ECO:0000256" key="1">
    <source>
        <dbReference type="SAM" id="MobiDB-lite"/>
    </source>
</evidence>
<name>A0ABR4KE88_9EURO</name>
<keyword evidence="3" id="KW-1185">Reference proteome</keyword>
<reference evidence="2 3" key="1">
    <citation type="submission" date="2024-07" db="EMBL/GenBank/DDBJ databases">
        <title>Section-level genome sequencing and comparative genomics of Aspergillus sections Usti and Cavernicolus.</title>
        <authorList>
            <consortium name="Lawrence Berkeley National Laboratory"/>
            <person name="Nybo J.L."/>
            <person name="Vesth T.C."/>
            <person name="Theobald S."/>
            <person name="Frisvad J.C."/>
            <person name="Larsen T.O."/>
            <person name="Kjaerboelling I."/>
            <person name="Rothschild-Mancinelli K."/>
            <person name="Lyhne E.K."/>
            <person name="Kogle M.E."/>
            <person name="Barry K."/>
            <person name="Clum A."/>
            <person name="Na H."/>
            <person name="Ledsgaard L."/>
            <person name="Lin J."/>
            <person name="Lipzen A."/>
            <person name="Kuo A."/>
            <person name="Riley R."/>
            <person name="Mondo S."/>
            <person name="Labutti K."/>
            <person name="Haridas S."/>
            <person name="Pangalinan J."/>
            <person name="Salamov A.A."/>
            <person name="Simmons B.A."/>
            <person name="Magnuson J.K."/>
            <person name="Chen J."/>
            <person name="Drula E."/>
            <person name="Henrissat B."/>
            <person name="Wiebenga A."/>
            <person name="Lubbers R.J."/>
            <person name="Gomes A.C."/>
            <person name="Makela M.R."/>
            <person name="Stajich J."/>
            <person name="Grigoriev I.V."/>
            <person name="Mortensen U.H."/>
            <person name="De Vries R.P."/>
            <person name="Baker S.E."/>
            <person name="Andersen M.R."/>
        </authorList>
    </citation>
    <scope>NUCLEOTIDE SEQUENCE [LARGE SCALE GENOMIC DNA]</scope>
    <source>
        <strain evidence="2 3">CBS 123904</strain>
    </source>
</reference>
<feature type="region of interest" description="Disordered" evidence="1">
    <location>
        <begin position="299"/>
        <end position="321"/>
    </location>
</feature>
<gene>
    <name evidence="2" type="ORF">BJY01DRAFT_209885</name>
</gene>
<dbReference type="Pfam" id="PF08297">
    <property type="entry name" value="U3_snoRNA_assoc"/>
    <property type="match status" value="1"/>
</dbReference>
<feature type="compositionally biased region" description="Basic and acidic residues" evidence="1">
    <location>
        <begin position="166"/>
        <end position="196"/>
    </location>
</feature>
<accession>A0ABR4KE88</accession>
<feature type="region of interest" description="Disordered" evidence="1">
    <location>
        <begin position="56"/>
        <end position="272"/>
    </location>
</feature>
<dbReference type="EMBL" id="JBFXLU010000036">
    <property type="protein sequence ID" value="KAL2850590.1"/>
    <property type="molecule type" value="Genomic_DNA"/>
</dbReference>